<dbReference type="Gene3D" id="1.10.10.60">
    <property type="entry name" value="Homeodomain-like"/>
    <property type="match status" value="2"/>
</dbReference>
<dbReference type="InterPro" id="IPR050204">
    <property type="entry name" value="AraC_XylS_family_regulators"/>
</dbReference>
<name>A0A177XXK8_9VIBR</name>
<evidence type="ECO:0000313" key="6">
    <source>
        <dbReference type="Proteomes" id="UP000078406"/>
    </source>
</evidence>
<dbReference type="GO" id="GO:0043565">
    <property type="term" value="F:sequence-specific DNA binding"/>
    <property type="evidence" value="ECO:0007669"/>
    <property type="project" value="InterPro"/>
</dbReference>
<accession>A0A177XXK8</accession>
<dbReference type="PROSITE" id="PS01124">
    <property type="entry name" value="HTH_ARAC_FAMILY_2"/>
    <property type="match status" value="1"/>
</dbReference>
<dbReference type="SMART" id="SM00342">
    <property type="entry name" value="HTH_ARAC"/>
    <property type="match status" value="1"/>
</dbReference>
<feature type="domain" description="HTH araC/xylS-type" evidence="4">
    <location>
        <begin position="54"/>
        <end position="153"/>
    </location>
</feature>
<dbReference type="InterPro" id="IPR009057">
    <property type="entry name" value="Homeodomain-like_sf"/>
</dbReference>
<reference evidence="5 6" key="1">
    <citation type="journal article" date="2016" name="Syst. Appl. Microbiol.">
        <title>Vibrio bivalvicida sp. nov., a novel larval pathogen for bivalve molluscs reared in a hatchery.</title>
        <authorList>
            <person name="Dubert J."/>
            <person name="Romalde J.L."/>
            <person name="Prado S."/>
            <person name="Barja J.L."/>
        </authorList>
    </citation>
    <scope>NUCLEOTIDE SEQUENCE [LARGE SCALE GENOMIC DNA]</scope>
    <source>
        <strain evidence="5 6">605</strain>
    </source>
</reference>
<dbReference type="AlphaFoldDB" id="A0A177XXK8"/>
<dbReference type="RefSeq" id="WP_054961833.1">
    <property type="nucleotide sequence ID" value="NZ_LLEI02000043.1"/>
</dbReference>
<proteinExistence type="predicted"/>
<evidence type="ECO:0000256" key="2">
    <source>
        <dbReference type="ARBA" id="ARBA00023125"/>
    </source>
</evidence>
<dbReference type="PANTHER" id="PTHR46796:SF13">
    <property type="entry name" value="HTH-TYPE TRANSCRIPTIONAL ACTIVATOR RHAS"/>
    <property type="match status" value="1"/>
</dbReference>
<keyword evidence="1" id="KW-0805">Transcription regulation</keyword>
<protein>
    <submittedName>
        <fullName evidence="5">AraC family transcriptional regulator</fullName>
    </submittedName>
</protein>
<organism evidence="5 6">
    <name type="scientific">Vibrio bivalvicida</name>
    <dbReference type="NCBI Taxonomy" id="1276888"/>
    <lineage>
        <taxon>Bacteria</taxon>
        <taxon>Pseudomonadati</taxon>
        <taxon>Pseudomonadota</taxon>
        <taxon>Gammaproteobacteria</taxon>
        <taxon>Vibrionales</taxon>
        <taxon>Vibrionaceae</taxon>
        <taxon>Vibrio</taxon>
        <taxon>Vibrio oreintalis group</taxon>
    </lineage>
</organism>
<dbReference type="EMBL" id="LLEI02000043">
    <property type="protein sequence ID" value="OAJ93342.1"/>
    <property type="molecule type" value="Genomic_DNA"/>
</dbReference>
<evidence type="ECO:0000256" key="1">
    <source>
        <dbReference type="ARBA" id="ARBA00023015"/>
    </source>
</evidence>
<dbReference type="GO" id="GO:0003700">
    <property type="term" value="F:DNA-binding transcription factor activity"/>
    <property type="evidence" value="ECO:0007669"/>
    <property type="project" value="InterPro"/>
</dbReference>
<dbReference type="PANTHER" id="PTHR46796">
    <property type="entry name" value="HTH-TYPE TRANSCRIPTIONAL ACTIVATOR RHAS-RELATED"/>
    <property type="match status" value="1"/>
</dbReference>
<evidence type="ECO:0000313" key="5">
    <source>
        <dbReference type="EMBL" id="OAJ93342.1"/>
    </source>
</evidence>
<gene>
    <name evidence="5" type="ORF">APB76_15390</name>
</gene>
<dbReference type="InterPro" id="IPR018060">
    <property type="entry name" value="HTH_AraC"/>
</dbReference>
<keyword evidence="2" id="KW-0238">DNA-binding</keyword>
<dbReference type="Pfam" id="PF12833">
    <property type="entry name" value="HTH_18"/>
    <property type="match status" value="1"/>
</dbReference>
<keyword evidence="3" id="KW-0804">Transcription</keyword>
<dbReference type="SUPFAM" id="SSF46689">
    <property type="entry name" value="Homeodomain-like"/>
    <property type="match status" value="2"/>
</dbReference>
<dbReference type="Proteomes" id="UP000078406">
    <property type="component" value="Unassembled WGS sequence"/>
</dbReference>
<comment type="caution">
    <text evidence="5">The sequence shown here is derived from an EMBL/GenBank/DDBJ whole genome shotgun (WGS) entry which is preliminary data.</text>
</comment>
<evidence type="ECO:0000256" key="3">
    <source>
        <dbReference type="ARBA" id="ARBA00023163"/>
    </source>
</evidence>
<sequence length="323" mass="36942">MSKVFDLIEQAGDSDFIDLKGPSAMAENEKQPFLLVPEIALLEPLPEHLRKRFSHALYLMHKELDEHRTWEQIATASAISPYHFHRQFTELFNETPGQYLSRLRLQVSVSLLMNNDPWSVTEIAQYCGFSSSQALGKALKRELGVTAKQVRKMGCELTPRESAAFIRQLGHPGKDIPLENELAQSIPTELIWYPKRGMKKLSMVDPDWDSVMEIYGEKSVRLMGATPVNQLEQSWDQIDTYIGDWQVEEQKYDFILPEGYYLCSDVYLVSDAGYSAALEALFDIALKKQLEIDEDGFFVEMIRYIELTEVGGVTFSFQIPIVK</sequence>
<evidence type="ECO:0000259" key="4">
    <source>
        <dbReference type="PROSITE" id="PS01124"/>
    </source>
</evidence>